<dbReference type="EMBL" id="QLLL01000002">
    <property type="protein sequence ID" value="RAJ08249.1"/>
    <property type="molecule type" value="Genomic_DNA"/>
</dbReference>
<protein>
    <submittedName>
        <fullName evidence="7">Uncharacterized protein DUF4369</fullName>
    </submittedName>
</protein>
<dbReference type="CDD" id="cd02966">
    <property type="entry name" value="TlpA_like_family"/>
    <property type="match status" value="1"/>
</dbReference>
<evidence type="ECO:0000313" key="7">
    <source>
        <dbReference type="EMBL" id="RAJ08249.1"/>
    </source>
</evidence>
<dbReference type="PROSITE" id="PS00194">
    <property type="entry name" value="THIOREDOXIN_1"/>
    <property type="match status" value="1"/>
</dbReference>
<keyword evidence="4" id="KW-0676">Redox-active center</keyword>
<dbReference type="Pfam" id="PF13905">
    <property type="entry name" value="Thioredoxin_8"/>
    <property type="match status" value="1"/>
</dbReference>
<evidence type="ECO:0000259" key="6">
    <source>
        <dbReference type="PROSITE" id="PS51352"/>
    </source>
</evidence>
<dbReference type="InterPro" id="IPR012336">
    <property type="entry name" value="Thioredoxin-like_fold"/>
</dbReference>
<accession>A0A327QUG7</accession>
<organism evidence="7 8">
    <name type="scientific">Chitinophaga skermanii</name>
    <dbReference type="NCBI Taxonomy" id="331697"/>
    <lineage>
        <taxon>Bacteria</taxon>
        <taxon>Pseudomonadati</taxon>
        <taxon>Bacteroidota</taxon>
        <taxon>Chitinophagia</taxon>
        <taxon>Chitinophagales</taxon>
        <taxon>Chitinophagaceae</taxon>
        <taxon>Chitinophaga</taxon>
    </lineage>
</organism>
<reference evidence="7 8" key="1">
    <citation type="submission" date="2018-06" db="EMBL/GenBank/DDBJ databases">
        <title>Genomic Encyclopedia of Archaeal and Bacterial Type Strains, Phase II (KMG-II): from individual species to whole genera.</title>
        <authorList>
            <person name="Goeker M."/>
        </authorList>
    </citation>
    <scope>NUCLEOTIDE SEQUENCE [LARGE SCALE GENOMIC DNA]</scope>
    <source>
        <strain evidence="7 8">DSM 23857</strain>
    </source>
</reference>
<dbReference type="RefSeq" id="WP_111596415.1">
    <property type="nucleotide sequence ID" value="NZ_QLLL01000002.1"/>
</dbReference>
<comment type="caution">
    <text evidence="7">The sequence shown here is derived from an EMBL/GenBank/DDBJ whole genome shotgun (WGS) entry which is preliminary data.</text>
</comment>
<evidence type="ECO:0000256" key="4">
    <source>
        <dbReference type="ARBA" id="ARBA00023284"/>
    </source>
</evidence>
<dbReference type="InterPro" id="IPR050553">
    <property type="entry name" value="Thioredoxin_ResA/DsbE_sf"/>
</dbReference>
<feature type="chain" id="PRO_5016315265" evidence="5">
    <location>
        <begin position="22"/>
        <end position="321"/>
    </location>
</feature>
<dbReference type="InterPro" id="IPR013766">
    <property type="entry name" value="Thioredoxin_domain"/>
</dbReference>
<evidence type="ECO:0000256" key="1">
    <source>
        <dbReference type="ARBA" id="ARBA00004196"/>
    </source>
</evidence>
<keyword evidence="3" id="KW-1015">Disulfide bond</keyword>
<sequence length="321" mass="35999">MLKRILQIGAFLLLPAVAVSAQGFEIKGNIPGLVSGSVQILRPTPGIQFEKVRIENGQFVFKGTVDHPTVVQLKISTKSFFMFLENKPYKVNVPFDSLKGESIIGGMYNLEYHEYKAAFKEPMVYLKAHPYLQIAPWLATQADQNAETAVEGYNLLSAIGKASYYGQELANRIEGYKTRAAGTVYPDFKLTDASGKTFSVSDFKGKYVVIDYWASWCAPCVAYIPKLRELYHQYKDKNVVFLSISLDDDAQKWQAGMEAHKMEWYQGLAEGGFTDQGLRKTFNIKGIPYVMVVGKDGKIVANMDYAQKVKLPELIAELVKK</sequence>
<evidence type="ECO:0000313" key="8">
    <source>
        <dbReference type="Proteomes" id="UP000249547"/>
    </source>
</evidence>
<feature type="signal peptide" evidence="5">
    <location>
        <begin position="1"/>
        <end position="21"/>
    </location>
</feature>
<dbReference type="Pfam" id="PF14289">
    <property type="entry name" value="DUF4369"/>
    <property type="match status" value="1"/>
</dbReference>
<dbReference type="InterPro" id="IPR025380">
    <property type="entry name" value="DUF4369"/>
</dbReference>
<dbReference type="PANTHER" id="PTHR42852">
    <property type="entry name" value="THIOL:DISULFIDE INTERCHANGE PROTEIN DSBE"/>
    <property type="match status" value="1"/>
</dbReference>
<dbReference type="PROSITE" id="PS51352">
    <property type="entry name" value="THIOREDOXIN_2"/>
    <property type="match status" value="1"/>
</dbReference>
<dbReference type="OrthoDB" id="1098640at2"/>
<dbReference type="AlphaFoldDB" id="A0A327QUG7"/>
<keyword evidence="2" id="KW-0201">Cytochrome c-type biogenesis</keyword>
<gene>
    <name evidence="7" type="ORF">LX64_00896</name>
</gene>
<dbReference type="SUPFAM" id="SSF52833">
    <property type="entry name" value="Thioredoxin-like"/>
    <property type="match status" value="1"/>
</dbReference>
<keyword evidence="8" id="KW-1185">Reference proteome</keyword>
<dbReference type="Gene3D" id="3.40.30.10">
    <property type="entry name" value="Glutaredoxin"/>
    <property type="match status" value="1"/>
</dbReference>
<dbReference type="InterPro" id="IPR017937">
    <property type="entry name" value="Thioredoxin_CS"/>
</dbReference>
<feature type="domain" description="Thioredoxin" evidence="6">
    <location>
        <begin position="179"/>
        <end position="321"/>
    </location>
</feature>
<dbReference type="InterPro" id="IPR036249">
    <property type="entry name" value="Thioredoxin-like_sf"/>
</dbReference>
<comment type="subcellular location">
    <subcellularLocation>
        <location evidence="1">Cell envelope</location>
    </subcellularLocation>
</comment>
<dbReference type="GO" id="GO:0017004">
    <property type="term" value="P:cytochrome complex assembly"/>
    <property type="evidence" value="ECO:0007669"/>
    <property type="project" value="UniProtKB-KW"/>
</dbReference>
<keyword evidence="5" id="KW-0732">Signal</keyword>
<dbReference type="GO" id="GO:0030313">
    <property type="term" value="C:cell envelope"/>
    <property type="evidence" value="ECO:0007669"/>
    <property type="project" value="UniProtKB-SubCell"/>
</dbReference>
<proteinExistence type="predicted"/>
<evidence type="ECO:0000256" key="3">
    <source>
        <dbReference type="ARBA" id="ARBA00023157"/>
    </source>
</evidence>
<evidence type="ECO:0000256" key="2">
    <source>
        <dbReference type="ARBA" id="ARBA00022748"/>
    </source>
</evidence>
<dbReference type="PANTHER" id="PTHR42852:SF6">
    <property type="entry name" value="THIOL:DISULFIDE INTERCHANGE PROTEIN DSBE"/>
    <property type="match status" value="1"/>
</dbReference>
<name>A0A327QUG7_9BACT</name>
<dbReference type="Proteomes" id="UP000249547">
    <property type="component" value="Unassembled WGS sequence"/>
</dbReference>
<evidence type="ECO:0000256" key="5">
    <source>
        <dbReference type="SAM" id="SignalP"/>
    </source>
</evidence>